<evidence type="ECO:0000256" key="2">
    <source>
        <dbReference type="ARBA" id="ARBA00022771"/>
    </source>
</evidence>
<keyword evidence="9" id="KW-1185">Reference proteome</keyword>
<dbReference type="PROSITE" id="PS50089">
    <property type="entry name" value="ZF_RING_2"/>
    <property type="match status" value="1"/>
</dbReference>
<dbReference type="InterPro" id="IPR001841">
    <property type="entry name" value="Znf_RING"/>
</dbReference>
<protein>
    <submittedName>
        <fullName evidence="10">FYVE-type domain-containing protein</fullName>
    </submittedName>
</protein>
<dbReference type="InterPro" id="IPR052113">
    <property type="entry name" value="FYVE-type_Zinc_Finger"/>
</dbReference>
<evidence type="ECO:0000256" key="5">
    <source>
        <dbReference type="SAM" id="MobiDB-lite"/>
    </source>
</evidence>
<keyword evidence="3" id="KW-0862">Zinc</keyword>
<dbReference type="Gene3D" id="3.30.40.10">
    <property type="entry name" value="Zinc/RING finger domain, C3HC4 (zinc finger)"/>
    <property type="match status" value="1"/>
</dbReference>
<feature type="compositionally biased region" description="Basic and acidic residues" evidence="5">
    <location>
        <begin position="239"/>
        <end position="251"/>
    </location>
</feature>
<dbReference type="InterPro" id="IPR017455">
    <property type="entry name" value="Znf_FYVE-rel"/>
</dbReference>
<dbReference type="GO" id="GO:0008270">
    <property type="term" value="F:zinc ion binding"/>
    <property type="evidence" value="ECO:0007669"/>
    <property type="project" value="UniProtKB-KW"/>
</dbReference>
<reference evidence="10" key="1">
    <citation type="submission" date="2016-06" db="UniProtKB">
        <authorList>
            <consortium name="WormBaseParasite"/>
        </authorList>
    </citation>
    <scope>IDENTIFICATION</scope>
</reference>
<dbReference type="InterPro" id="IPR013083">
    <property type="entry name" value="Znf_RING/FYVE/PHD"/>
</dbReference>
<evidence type="ECO:0000259" key="7">
    <source>
        <dbReference type="PROSITE" id="PS50178"/>
    </source>
</evidence>
<dbReference type="SMART" id="SM00064">
    <property type="entry name" value="FYVE"/>
    <property type="match status" value="1"/>
</dbReference>
<feature type="compositionally biased region" description="Low complexity" evidence="5">
    <location>
        <begin position="7"/>
        <end position="17"/>
    </location>
</feature>
<keyword evidence="2 4" id="KW-0863">Zinc-finger</keyword>
<evidence type="ECO:0000256" key="4">
    <source>
        <dbReference type="PROSITE-ProRule" id="PRU00175"/>
    </source>
</evidence>
<dbReference type="PROSITE" id="PS50178">
    <property type="entry name" value="ZF_FYVE"/>
    <property type="match status" value="1"/>
</dbReference>
<feature type="domain" description="RING-type" evidence="6">
    <location>
        <begin position="269"/>
        <end position="319"/>
    </location>
</feature>
<dbReference type="InterPro" id="IPR011011">
    <property type="entry name" value="Znf_FYVE_PHD"/>
</dbReference>
<feature type="compositionally biased region" description="Polar residues" evidence="5">
    <location>
        <begin position="20"/>
        <end position="40"/>
    </location>
</feature>
<gene>
    <name evidence="8" type="ORF">ECPE_LOCUS11860</name>
</gene>
<dbReference type="Proteomes" id="UP000272942">
    <property type="component" value="Unassembled WGS sequence"/>
</dbReference>
<name>A0A183AY27_9TREM</name>
<evidence type="ECO:0000256" key="3">
    <source>
        <dbReference type="ARBA" id="ARBA00022833"/>
    </source>
</evidence>
<dbReference type="WBParaSite" id="ECPE_0001189701-mRNA-1">
    <property type="protein sequence ID" value="ECPE_0001189701-mRNA-1"/>
    <property type="gene ID" value="ECPE_0001189701"/>
</dbReference>
<accession>A0A183AY27</accession>
<evidence type="ECO:0000256" key="1">
    <source>
        <dbReference type="ARBA" id="ARBA00022723"/>
    </source>
</evidence>
<feature type="domain" description="FYVE-type" evidence="7">
    <location>
        <begin position="268"/>
        <end position="323"/>
    </location>
</feature>
<dbReference type="CDD" id="cd00065">
    <property type="entry name" value="FYVE_like_SF"/>
    <property type="match status" value="1"/>
</dbReference>
<evidence type="ECO:0000259" key="6">
    <source>
        <dbReference type="PROSITE" id="PS50089"/>
    </source>
</evidence>
<evidence type="ECO:0000313" key="10">
    <source>
        <dbReference type="WBParaSite" id="ECPE_0001189701-mRNA-1"/>
    </source>
</evidence>
<proteinExistence type="predicted"/>
<dbReference type="Pfam" id="PF01363">
    <property type="entry name" value="FYVE"/>
    <property type="match status" value="1"/>
</dbReference>
<feature type="region of interest" description="Disordered" evidence="5">
    <location>
        <begin position="227"/>
        <end position="251"/>
    </location>
</feature>
<dbReference type="PANTHER" id="PTHR39490:SF8">
    <property type="entry name" value="ZINC FINGER FYVE DOMAIN-CONTAINING PROTEIN 21"/>
    <property type="match status" value="1"/>
</dbReference>
<feature type="compositionally biased region" description="Low complexity" evidence="5">
    <location>
        <begin position="50"/>
        <end position="63"/>
    </location>
</feature>
<keyword evidence="1" id="KW-0479">Metal-binding</keyword>
<reference evidence="8 9" key="2">
    <citation type="submission" date="2018-11" db="EMBL/GenBank/DDBJ databases">
        <authorList>
            <consortium name="Pathogen Informatics"/>
        </authorList>
    </citation>
    <scope>NUCLEOTIDE SEQUENCE [LARGE SCALE GENOMIC DNA]</scope>
    <source>
        <strain evidence="8 9">Egypt</strain>
    </source>
</reference>
<evidence type="ECO:0000313" key="8">
    <source>
        <dbReference type="EMBL" id="VDP89049.1"/>
    </source>
</evidence>
<dbReference type="SUPFAM" id="SSF57903">
    <property type="entry name" value="FYVE/PHD zinc finger"/>
    <property type="match status" value="1"/>
</dbReference>
<organism evidence="10">
    <name type="scientific">Echinostoma caproni</name>
    <dbReference type="NCBI Taxonomy" id="27848"/>
    <lineage>
        <taxon>Eukaryota</taxon>
        <taxon>Metazoa</taxon>
        <taxon>Spiralia</taxon>
        <taxon>Lophotrochozoa</taxon>
        <taxon>Platyhelminthes</taxon>
        <taxon>Trematoda</taxon>
        <taxon>Digenea</taxon>
        <taxon>Plagiorchiida</taxon>
        <taxon>Echinostomata</taxon>
        <taxon>Echinostomatoidea</taxon>
        <taxon>Echinostomatidae</taxon>
        <taxon>Echinostoma</taxon>
    </lineage>
</organism>
<evidence type="ECO:0000313" key="9">
    <source>
        <dbReference type="Proteomes" id="UP000272942"/>
    </source>
</evidence>
<dbReference type="AlphaFoldDB" id="A0A183AY27"/>
<dbReference type="EMBL" id="UZAN01051667">
    <property type="protein sequence ID" value="VDP89049.1"/>
    <property type="molecule type" value="Genomic_DNA"/>
</dbReference>
<feature type="region of interest" description="Disordered" evidence="5">
    <location>
        <begin position="1"/>
        <end position="70"/>
    </location>
</feature>
<dbReference type="InterPro" id="IPR000306">
    <property type="entry name" value="Znf_FYVE"/>
</dbReference>
<sequence>MHDTSEQEAAFAEQMAANKPSASSHLNCSATPTATSTGPNLSSPPPPISCSPSALSSSSSSESSDTELEDELVLDEKAFSFDPKHGSLAKLLDWSDSEDSLMLPDLPHSTDVAATAERGQKKASVVATDRQASPLELGLDVAAMLGQCEAGQSSCEMTLTNTDTLSDLRSYLITSGDRSEVGENTSSANTHRFQKLRLGSSVEGVRTPTDQVYHYLPAWQPDRLRESGISHSGCSDSDAEGHGSDSDEDRFNYNGEDEDAIVYQVGRQCASCLRAFNLFRRRHHCRRCGHIFCASCCNHWQSVEGLATDKAVRICAECHEFLNVKTGAV</sequence>
<dbReference type="PANTHER" id="PTHR39490">
    <property type="entry name" value="ARRESTIN DOMAIN-CONTAINING PROTEIN D"/>
    <property type="match status" value="1"/>
</dbReference>